<keyword evidence="1" id="KW-0472">Membrane</keyword>
<proteinExistence type="predicted"/>
<comment type="caution">
    <text evidence="2">The sequence shown here is derived from an EMBL/GenBank/DDBJ whole genome shotgun (WGS) entry which is preliminary data.</text>
</comment>
<dbReference type="Proteomes" id="UP000265801">
    <property type="component" value="Unassembled WGS sequence"/>
</dbReference>
<evidence type="ECO:0000313" key="2">
    <source>
        <dbReference type="EMBL" id="RIW33233.1"/>
    </source>
</evidence>
<dbReference type="EMBL" id="QXIR01000014">
    <property type="protein sequence ID" value="RIW33233.1"/>
    <property type="molecule type" value="Genomic_DNA"/>
</dbReference>
<dbReference type="AlphaFoldDB" id="A0A3A1R0U5"/>
<protein>
    <submittedName>
        <fullName evidence="2">Uncharacterized protein</fullName>
    </submittedName>
</protein>
<dbReference type="OrthoDB" id="2940873at2"/>
<evidence type="ECO:0000313" key="3">
    <source>
        <dbReference type="Proteomes" id="UP000265801"/>
    </source>
</evidence>
<keyword evidence="3" id="KW-1185">Reference proteome</keyword>
<feature type="transmembrane region" description="Helical" evidence="1">
    <location>
        <begin position="57"/>
        <end position="76"/>
    </location>
</feature>
<accession>A0A3A1R0U5</accession>
<evidence type="ECO:0000256" key="1">
    <source>
        <dbReference type="SAM" id="Phobius"/>
    </source>
</evidence>
<organism evidence="2 3">
    <name type="scientific">Bacillus salacetis</name>
    <dbReference type="NCBI Taxonomy" id="2315464"/>
    <lineage>
        <taxon>Bacteria</taxon>
        <taxon>Bacillati</taxon>
        <taxon>Bacillota</taxon>
        <taxon>Bacilli</taxon>
        <taxon>Bacillales</taxon>
        <taxon>Bacillaceae</taxon>
        <taxon>Bacillus</taxon>
    </lineage>
</organism>
<keyword evidence="1" id="KW-0812">Transmembrane</keyword>
<sequence length="111" mass="12488">MNRFLFLIGFMIFAILTNSIGFGHYSVNAVQESTLMDHHLTDLAQPGDHYDSGKSKAVVTETQVLLIFLILCLAMASNQNASLSRRLIMLMPVFHQSNYVDRSLLNNQTNI</sequence>
<dbReference type="RefSeq" id="WP_119547020.1">
    <property type="nucleotide sequence ID" value="NZ_QXIR01000014.1"/>
</dbReference>
<reference evidence="2 3" key="1">
    <citation type="submission" date="2018-09" db="EMBL/GenBank/DDBJ databases">
        <title>Bacillus saliacetes sp. nov., isolated from Thai shrimp paste (Ka-pi).</title>
        <authorList>
            <person name="Daroonpunt R."/>
            <person name="Tanasupawat S."/>
            <person name="Yiamsombut S."/>
        </authorList>
    </citation>
    <scope>NUCLEOTIDE SEQUENCE [LARGE SCALE GENOMIC DNA]</scope>
    <source>
        <strain evidence="2 3">SKP7-4</strain>
    </source>
</reference>
<name>A0A3A1R0U5_9BACI</name>
<keyword evidence="1" id="KW-1133">Transmembrane helix</keyword>
<gene>
    <name evidence="2" type="ORF">D3H55_11275</name>
</gene>